<dbReference type="AlphaFoldDB" id="A0AAV7SEU0"/>
<feature type="compositionally biased region" description="Basic and acidic residues" evidence="1">
    <location>
        <begin position="54"/>
        <end position="63"/>
    </location>
</feature>
<evidence type="ECO:0000256" key="1">
    <source>
        <dbReference type="SAM" id="MobiDB-lite"/>
    </source>
</evidence>
<evidence type="ECO:0000313" key="2">
    <source>
        <dbReference type="EMBL" id="KAJ1162563.1"/>
    </source>
</evidence>
<organism evidence="2 3">
    <name type="scientific">Pleurodeles waltl</name>
    <name type="common">Iberian ribbed newt</name>
    <dbReference type="NCBI Taxonomy" id="8319"/>
    <lineage>
        <taxon>Eukaryota</taxon>
        <taxon>Metazoa</taxon>
        <taxon>Chordata</taxon>
        <taxon>Craniata</taxon>
        <taxon>Vertebrata</taxon>
        <taxon>Euteleostomi</taxon>
        <taxon>Amphibia</taxon>
        <taxon>Batrachia</taxon>
        <taxon>Caudata</taxon>
        <taxon>Salamandroidea</taxon>
        <taxon>Salamandridae</taxon>
        <taxon>Pleurodelinae</taxon>
        <taxon>Pleurodeles</taxon>
    </lineage>
</organism>
<name>A0AAV7SEU0_PLEWA</name>
<protein>
    <submittedName>
        <fullName evidence="2">Uncharacterized protein</fullName>
    </submittedName>
</protein>
<reference evidence="2" key="1">
    <citation type="journal article" date="2022" name="bioRxiv">
        <title>Sequencing and chromosome-scale assembly of the giantPleurodeles waltlgenome.</title>
        <authorList>
            <person name="Brown T."/>
            <person name="Elewa A."/>
            <person name="Iarovenko S."/>
            <person name="Subramanian E."/>
            <person name="Araus A.J."/>
            <person name="Petzold A."/>
            <person name="Susuki M."/>
            <person name="Suzuki K.-i.T."/>
            <person name="Hayashi T."/>
            <person name="Toyoda A."/>
            <person name="Oliveira C."/>
            <person name="Osipova E."/>
            <person name="Leigh N.D."/>
            <person name="Simon A."/>
            <person name="Yun M.H."/>
        </authorList>
    </citation>
    <scope>NUCLEOTIDE SEQUENCE</scope>
    <source>
        <strain evidence="2">20211129_DDA</strain>
        <tissue evidence="2">Liver</tissue>
    </source>
</reference>
<comment type="caution">
    <text evidence="2">The sequence shown here is derived from an EMBL/GenBank/DDBJ whole genome shotgun (WGS) entry which is preliminary data.</text>
</comment>
<dbReference type="EMBL" id="JANPWB010000008">
    <property type="protein sequence ID" value="KAJ1162563.1"/>
    <property type="molecule type" value="Genomic_DNA"/>
</dbReference>
<feature type="region of interest" description="Disordered" evidence="1">
    <location>
        <begin position="1"/>
        <end position="116"/>
    </location>
</feature>
<dbReference type="Proteomes" id="UP001066276">
    <property type="component" value="Chromosome 4_2"/>
</dbReference>
<evidence type="ECO:0000313" key="3">
    <source>
        <dbReference type="Proteomes" id="UP001066276"/>
    </source>
</evidence>
<keyword evidence="3" id="KW-1185">Reference proteome</keyword>
<gene>
    <name evidence="2" type="ORF">NDU88_003031</name>
</gene>
<feature type="compositionally biased region" description="Basic and acidic residues" evidence="1">
    <location>
        <begin position="11"/>
        <end position="20"/>
    </location>
</feature>
<proteinExistence type="predicted"/>
<sequence>MEPGSIQSPEKIWDWIDHHPQPSPRNAAKGRCPCEPQGRKRSSPHNPVMPKGGEIQRERRRAMEATAWLNGSGPGSLIQASEEAAKDSVSDSASSISNNSSDMMPHVTPGTVDDII</sequence>
<feature type="compositionally biased region" description="Low complexity" evidence="1">
    <location>
        <begin position="90"/>
        <end position="101"/>
    </location>
</feature>
<accession>A0AAV7SEU0</accession>